<feature type="compositionally biased region" description="Basic and acidic residues" evidence="1">
    <location>
        <begin position="74"/>
        <end position="84"/>
    </location>
</feature>
<dbReference type="Proteomes" id="UP000553632">
    <property type="component" value="Unassembled WGS sequence"/>
</dbReference>
<feature type="non-terminal residue" evidence="2">
    <location>
        <position position="1"/>
    </location>
</feature>
<evidence type="ECO:0000313" key="2">
    <source>
        <dbReference type="EMBL" id="KAF4723280.1"/>
    </source>
</evidence>
<accession>A0A7J6RU43</accession>
<name>A0A7J6RU43_PEROL</name>
<comment type="caution">
    <text evidence="2">The sequence shown here is derived from an EMBL/GenBank/DDBJ whole genome shotgun (WGS) entry which is preliminary data.</text>
</comment>
<evidence type="ECO:0000313" key="3">
    <source>
        <dbReference type="Proteomes" id="UP000553632"/>
    </source>
</evidence>
<protein>
    <submittedName>
        <fullName evidence="2">Uncharacterized protein</fullName>
    </submittedName>
</protein>
<feature type="region of interest" description="Disordered" evidence="1">
    <location>
        <begin position="41"/>
        <end position="95"/>
    </location>
</feature>
<dbReference type="EMBL" id="JABANO010023597">
    <property type="protein sequence ID" value="KAF4723280.1"/>
    <property type="molecule type" value="Genomic_DNA"/>
</dbReference>
<keyword evidence="3" id="KW-1185">Reference proteome</keyword>
<sequence>FFAPMTPLTAQPAMGLGAAGREVQGRVVRRIRIGVDGTVKSIENLTDDGPPRQAGSIDAPAVNRAATASLPRRVGGDDLGERRQQASPGTKIPAN</sequence>
<reference evidence="2 3" key="1">
    <citation type="submission" date="2020-04" db="EMBL/GenBank/DDBJ databases">
        <title>Perkinsus olseni comparative genomics.</title>
        <authorList>
            <person name="Bogema D.R."/>
        </authorList>
    </citation>
    <scope>NUCLEOTIDE SEQUENCE [LARGE SCALE GENOMIC DNA]</scope>
    <source>
        <strain evidence="2 3">ATCC PRA-207</strain>
    </source>
</reference>
<evidence type="ECO:0000256" key="1">
    <source>
        <dbReference type="SAM" id="MobiDB-lite"/>
    </source>
</evidence>
<proteinExistence type="predicted"/>
<gene>
    <name evidence="2" type="ORF">FOZ63_021659</name>
</gene>
<organism evidence="2 3">
    <name type="scientific">Perkinsus olseni</name>
    <name type="common">Perkinsus atlanticus</name>
    <dbReference type="NCBI Taxonomy" id="32597"/>
    <lineage>
        <taxon>Eukaryota</taxon>
        <taxon>Sar</taxon>
        <taxon>Alveolata</taxon>
        <taxon>Perkinsozoa</taxon>
        <taxon>Perkinsea</taxon>
        <taxon>Perkinsida</taxon>
        <taxon>Perkinsidae</taxon>
        <taxon>Perkinsus</taxon>
    </lineage>
</organism>
<dbReference type="AlphaFoldDB" id="A0A7J6RU43"/>